<keyword evidence="2" id="KW-1185">Reference proteome</keyword>
<protein>
    <recommendedName>
        <fullName evidence="3">NYN domain-containing protein</fullName>
    </recommendedName>
</protein>
<organism evidence="1 2">
    <name type="scientific">Arabis nemorensis</name>
    <dbReference type="NCBI Taxonomy" id="586526"/>
    <lineage>
        <taxon>Eukaryota</taxon>
        <taxon>Viridiplantae</taxon>
        <taxon>Streptophyta</taxon>
        <taxon>Embryophyta</taxon>
        <taxon>Tracheophyta</taxon>
        <taxon>Spermatophyta</taxon>
        <taxon>Magnoliopsida</taxon>
        <taxon>eudicotyledons</taxon>
        <taxon>Gunneridae</taxon>
        <taxon>Pentapetalae</taxon>
        <taxon>rosids</taxon>
        <taxon>malvids</taxon>
        <taxon>Brassicales</taxon>
        <taxon>Brassicaceae</taxon>
        <taxon>Arabideae</taxon>
        <taxon>Arabis</taxon>
    </lineage>
</organism>
<gene>
    <name evidence="1" type="ORF">ANE_LOCUS18032</name>
</gene>
<accession>A0A565C1Z8</accession>
<evidence type="ECO:0008006" key="3">
    <source>
        <dbReference type="Google" id="ProtNLM"/>
    </source>
</evidence>
<dbReference type="AlphaFoldDB" id="A0A565C1Z8"/>
<dbReference type="PANTHER" id="PTHR14379">
    <property type="entry name" value="LIMKAIN B LKAP"/>
    <property type="match status" value="1"/>
</dbReference>
<dbReference type="GO" id="GO:0010468">
    <property type="term" value="P:regulation of gene expression"/>
    <property type="evidence" value="ECO:0007669"/>
    <property type="project" value="InterPro"/>
</dbReference>
<dbReference type="Proteomes" id="UP000489600">
    <property type="component" value="Unassembled WGS sequence"/>
</dbReference>
<evidence type="ECO:0000313" key="2">
    <source>
        <dbReference type="Proteomes" id="UP000489600"/>
    </source>
</evidence>
<evidence type="ECO:0000313" key="1">
    <source>
        <dbReference type="EMBL" id="VVB07588.1"/>
    </source>
</evidence>
<sequence>MENPATYFEPLDLMVISQNIKQGSDFLHALEALQDRYYNLVLVLSHELSTTTELPIVYWECLLMYLHHGRDHDWYYDQGTFQRLVHKPKSIEETGHLPKGIVHVYSGDDNCWAGSDILVFWNAEDSINRVYDLYCHINRALNTKGYLGKVSIMAYTDNKEFTIPYGSYALEKLTKGDDGYAKVTRMFLDMLFLVMNKDEPTHFIMISRPSQYIMTKWANVVRPLEARGSNVILGASDAIQLPFSIDSLIRLCKDGPRFS</sequence>
<reference evidence="1" key="1">
    <citation type="submission" date="2019-07" db="EMBL/GenBank/DDBJ databases">
        <authorList>
            <person name="Dittberner H."/>
        </authorList>
    </citation>
    <scope>NUCLEOTIDE SEQUENCE [LARGE SCALE GENOMIC DNA]</scope>
</reference>
<dbReference type="PANTHER" id="PTHR14379:SF58">
    <property type="entry name" value="NYN DOMAIN-CONTAINING PROTEIN"/>
    <property type="match status" value="1"/>
</dbReference>
<dbReference type="InterPro" id="IPR024768">
    <property type="entry name" value="Marf1"/>
</dbReference>
<comment type="caution">
    <text evidence="1">The sequence shown here is derived from an EMBL/GenBank/DDBJ whole genome shotgun (WGS) entry which is preliminary data.</text>
</comment>
<dbReference type="GO" id="GO:0005777">
    <property type="term" value="C:peroxisome"/>
    <property type="evidence" value="ECO:0007669"/>
    <property type="project" value="InterPro"/>
</dbReference>
<name>A0A565C1Z8_9BRAS</name>
<proteinExistence type="predicted"/>
<dbReference type="EMBL" id="CABITT030000006">
    <property type="protein sequence ID" value="VVB07588.1"/>
    <property type="molecule type" value="Genomic_DNA"/>
</dbReference>